<feature type="compositionally biased region" description="Low complexity" evidence="1">
    <location>
        <begin position="94"/>
        <end position="113"/>
    </location>
</feature>
<dbReference type="AlphaFoldDB" id="A0A1I3ZZ13"/>
<keyword evidence="3" id="KW-1185">Reference proteome</keyword>
<evidence type="ECO:0000256" key="1">
    <source>
        <dbReference type="SAM" id="MobiDB-lite"/>
    </source>
</evidence>
<gene>
    <name evidence="2" type="ORF">SAMN04488036_10167</name>
</gene>
<feature type="compositionally biased region" description="Basic and acidic residues" evidence="1">
    <location>
        <begin position="133"/>
        <end position="158"/>
    </location>
</feature>
<accession>A0A1I3ZZ13</accession>
<reference evidence="3" key="1">
    <citation type="submission" date="2016-10" db="EMBL/GenBank/DDBJ databases">
        <authorList>
            <person name="Varghese N."/>
            <person name="Submissions S."/>
        </authorList>
    </citation>
    <scope>NUCLEOTIDE SEQUENCE [LARGE SCALE GENOMIC DNA]</scope>
    <source>
        <strain evidence="3">DSM 28453</strain>
    </source>
</reference>
<evidence type="ECO:0008006" key="4">
    <source>
        <dbReference type="Google" id="ProtNLM"/>
    </source>
</evidence>
<dbReference type="EMBL" id="FOSZ01000001">
    <property type="protein sequence ID" value="SFK49328.1"/>
    <property type="molecule type" value="Genomic_DNA"/>
</dbReference>
<sequence length="158" mass="16929">MIYEYKVVPAPTKGQKARGIKGADGRFANALEAKMNTLAADRWEFLRTETLPSEERSGLTSTATKYRSVMVFRRPRADDASAFQPKELEHPKAAELPAPAAGAAAAASNEPPLTSEVDEITPDRAVVSLSAEGDGKDHADVTDISEAGKKRTDTSEPS</sequence>
<dbReference type="Proteomes" id="UP000198851">
    <property type="component" value="Unassembled WGS sequence"/>
</dbReference>
<evidence type="ECO:0000313" key="3">
    <source>
        <dbReference type="Proteomes" id="UP000198851"/>
    </source>
</evidence>
<name>A0A1I3ZZ13_9RHOB</name>
<evidence type="ECO:0000313" key="2">
    <source>
        <dbReference type="EMBL" id="SFK49328.1"/>
    </source>
</evidence>
<dbReference type="STRING" id="1280847.SAMN04488036_10167"/>
<proteinExistence type="predicted"/>
<organism evidence="2 3">
    <name type="scientific">Shimia haliotis</name>
    <dbReference type="NCBI Taxonomy" id="1280847"/>
    <lineage>
        <taxon>Bacteria</taxon>
        <taxon>Pseudomonadati</taxon>
        <taxon>Pseudomonadota</taxon>
        <taxon>Alphaproteobacteria</taxon>
        <taxon>Rhodobacterales</taxon>
        <taxon>Roseobacteraceae</taxon>
    </lineage>
</organism>
<feature type="region of interest" description="Disordered" evidence="1">
    <location>
        <begin position="77"/>
        <end position="158"/>
    </location>
</feature>
<protein>
    <recommendedName>
        <fullName evidence="4">DUF4177 domain-containing protein</fullName>
    </recommendedName>
</protein>